<proteinExistence type="inferred from homology"/>
<dbReference type="Pfam" id="PF08439">
    <property type="entry name" value="Peptidase_M3_N"/>
    <property type="match status" value="1"/>
</dbReference>
<evidence type="ECO:0000259" key="7">
    <source>
        <dbReference type="Pfam" id="PF01432"/>
    </source>
</evidence>
<sequence>MASELLKRSEVKEADTWNVKDMYPTTEAWENELKVITEIVDKIALYEGSVAATAENLLAVLEHLASAGEKIEKAFNYAERLFDEDQTNTTHQAMSAKVYSLYAAMGSKTAFADPEIIAASDETLEAFYKELPALELYRKQIAEIRRMKEHCLSAEMEKLLAMTAEMSQTPADTFSILNNADLVFPEIEDESGEKVRITHGRYGQFLQSADRRVRKDAFENLYQTYKQFLNTSASLYCGNVKQQVFHAKARKYTSSLECAVDANNVSSSVYHNLIDTVNRNLDKMHQYVSLRKKCLGVGELHMYDIYTPMIADVAKKISFEEAKETVLKALAPLGEDYVNKVKEGFENRWIDVYENQGKRSGAYSAGAYGCHPYVLLNYNGTLDDMFTLAHEMGHAMHSNYSNEAQPYIYAGYKIFVAEVASTCNEILLMEYLLKNTTDKKERAYLLNHYLDSFKGTVYRQTQFAEYEMLTNKMYEDGESLTADNLSSVYLELNKKYYGSDIISDEQIAYEWARIPHFYYNFYVYQYATSYCAAFSVAHKILEEGAPAVERYKKFLSGGCSMAPVELLKIAGVNLETPAPIQDALNAFGEIIKEMETLVED</sequence>
<dbReference type="InterPro" id="IPR042088">
    <property type="entry name" value="OligoPept_F_C"/>
</dbReference>
<dbReference type="InterPro" id="IPR045090">
    <property type="entry name" value="Pept_M3A_M3B"/>
</dbReference>
<name>A0A0M6WDH0_9FIRM</name>
<keyword evidence="1 6" id="KW-0645">Protease</keyword>
<dbReference type="Proteomes" id="UP000049828">
    <property type="component" value="Unassembled WGS sequence"/>
</dbReference>
<dbReference type="InterPro" id="IPR001567">
    <property type="entry name" value="Pept_M3A_M3B_dom"/>
</dbReference>
<evidence type="ECO:0000256" key="5">
    <source>
        <dbReference type="ARBA" id="ARBA00023049"/>
    </source>
</evidence>
<dbReference type="GO" id="GO:0046872">
    <property type="term" value="F:metal ion binding"/>
    <property type="evidence" value="ECO:0007669"/>
    <property type="project" value="UniProtKB-UniRule"/>
</dbReference>
<dbReference type="STRING" id="360807.ERS852392_01383"/>
<dbReference type="EMBL" id="CVRS01000016">
    <property type="protein sequence ID" value="CRL33425.1"/>
    <property type="molecule type" value="Genomic_DNA"/>
</dbReference>
<keyword evidence="3 6" id="KW-0378">Hydrolase</keyword>
<evidence type="ECO:0000313" key="9">
    <source>
        <dbReference type="EMBL" id="CRL33425.1"/>
    </source>
</evidence>
<dbReference type="Gene3D" id="1.20.140.70">
    <property type="entry name" value="Oligopeptidase f, N-terminal domain"/>
    <property type="match status" value="1"/>
</dbReference>
<dbReference type="PANTHER" id="PTHR11804">
    <property type="entry name" value="PROTEASE M3 THIMET OLIGOPEPTIDASE-RELATED"/>
    <property type="match status" value="1"/>
</dbReference>
<evidence type="ECO:0000259" key="8">
    <source>
        <dbReference type="Pfam" id="PF08439"/>
    </source>
</evidence>
<comment type="similarity">
    <text evidence="6">Belongs to the peptidase M3B family.</text>
</comment>
<evidence type="ECO:0000256" key="1">
    <source>
        <dbReference type="ARBA" id="ARBA00022670"/>
    </source>
</evidence>
<organism evidence="9 10">
    <name type="scientific">Roseburia inulinivorans</name>
    <dbReference type="NCBI Taxonomy" id="360807"/>
    <lineage>
        <taxon>Bacteria</taxon>
        <taxon>Bacillati</taxon>
        <taxon>Bacillota</taxon>
        <taxon>Clostridia</taxon>
        <taxon>Lachnospirales</taxon>
        <taxon>Lachnospiraceae</taxon>
        <taxon>Roseburia</taxon>
    </lineage>
</organism>
<dbReference type="OrthoDB" id="9766487at2"/>
<dbReference type="AlphaFoldDB" id="A0A0M6WDH0"/>
<evidence type="ECO:0000256" key="4">
    <source>
        <dbReference type="ARBA" id="ARBA00022833"/>
    </source>
</evidence>
<dbReference type="CDD" id="cd09608">
    <property type="entry name" value="M3B_PepF"/>
    <property type="match status" value="1"/>
</dbReference>
<keyword evidence="5 6" id="KW-0482">Metalloprotease</keyword>
<evidence type="ECO:0000256" key="2">
    <source>
        <dbReference type="ARBA" id="ARBA00022723"/>
    </source>
</evidence>
<keyword evidence="10" id="KW-1185">Reference proteome</keyword>
<dbReference type="GO" id="GO:0006508">
    <property type="term" value="P:proteolysis"/>
    <property type="evidence" value="ECO:0007669"/>
    <property type="project" value="UniProtKB-KW"/>
</dbReference>
<dbReference type="InterPro" id="IPR013647">
    <property type="entry name" value="OligopepF_N_dom"/>
</dbReference>
<dbReference type="SUPFAM" id="SSF55486">
    <property type="entry name" value="Metalloproteases ('zincins'), catalytic domain"/>
    <property type="match status" value="1"/>
</dbReference>
<evidence type="ECO:0000256" key="6">
    <source>
        <dbReference type="RuleBase" id="RU368091"/>
    </source>
</evidence>
<feature type="domain" description="Peptidase M3A/M3B catalytic" evidence="7">
    <location>
        <begin position="205"/>
        <end position="585"/>
    </location>
</feature>
<keyword evidence="4 6" id="KW-0862">Zinc</keyword>
<dbReference type="Pfam" id="PF01432">
    <property type="entry name" value="Peptidase_M3"/>
    <property type="match status" value="1"/>
</dbReference>
<evidence type="ECO:0000256" key="3">
    <source>
        <dbReference type="ARBA" id="ARBA00022801"/>
    </source>
</evidence>
<evidence type="ECO:0000313" key="10">
    <source>
        <dbReference type="Proteomes" id="UP000049828"/>
    </source>
</evidence>
<comment type="function">
    <text evidence="6">Has oligopeptidase activity and degrades a variety of small bioactive peptides.</text>
</comment>
<dbReference type="GO" id="GO:0006518">
    <property type="term" value="P:peptide metabolic process"/>
    <property type="evidence" value="ECO:0007669"/>
    <property type="project" value="TreeGrafter"/>
</dbReference>
<gene>
    <name evidence="9" type="ORF">RIL183_02041</name>
</gene>
<dbReference type="Gene3D" id="1.10.287.830">
    <property type="entry name" value="putative peptidase helix hairpin domain like"/>
    <property type="match status" value="1"/>
</dbReference>
<keyword evidence="2 6" id="KW-0479">Metal-binding</keyword>
<dbReference type="Gene3D" id="1.10.1370.20">
    <property type="entry name" value="Oligoendopeptidase f, C-terminal domain"/>
    <property type="match status" value="1"/>
</dbReference>
<dbReference type="NCBIfam" id="TIGR00181">
    <property type="entry name" value="pepF"/>
    <property type="match status" value="1"/>
</dbReference>
<reference evidence="10" key="1">
    <citation type="submission" date="2015-05" db="EMBL/GenBank/DDBJ databases">
        <authorList>
            <consortium name="Pathogen Informatics"/>
        </authorList>
    </citation>
    <scope>NUCLEOTIDE SEQUENCE [LARGE SCALE GENOMIC DNA]</scope>
    <source>
        <strain evidence="10">L1-83</strain>
    </source>
</reference>
<dbReference type="RefSeq" id="WP_055039154.1">
    <property type="nucleotide sequence ID" value="NZ_CVRS01000016.1"/>
</dbReference>
<dbReference type="GO" id="GO:0004222">
    <property type="term" value="F:metalloendopeptidase activity"/>
    <property type="evidence" value="ECO:0007669"/>
    <property type="project" value="UniProtKB-UniRule"/>
</dbReference>
<comment type="cofactor">
    <cofactor evidence="6">
        <name>Zn(2+)</name>
        <dbReference type="ChEBI" id="CHEBI:29105"/>
    </cofactor>
    <text evidence="6">Binds 1 zinc ion.</text>
</comment>
<protein>
    <recommendedName>
        <fullName evidence="6">Oligopeptidase F</fullName>
        <ecNumber evidence="6">3.4.24.-</ecNumber>
    </recommendedName>
</protein>
<dbReference type="PANTHER" id="PTHR11804:SF84">
    <property type="entry name" value="SACCHAROLYSIN"/>
    <property type="match status" value="1"/>
</dbReference>
<dbReference type="EC" id="3.4.24.-" evidence="6"/>
<dbReference type="InterPro" id="IPR004438">
    <property type="entry name" value="Peptidase_M3B"/>
</dbReference>
<feature type="domain" description="Oligopeptidase F N-terminal" evidence="8">
    <location>
        <begin position="115"/>
        <end position="184"/>
    </location>
</feature>
<accession>A0A0M6WDH0</accession>